<comment type="caution">
    <text evidence="1">The sequence shown here is derived from an EMBL/GenBank/DDBJ whole genome shotgun (WGS) entry which is preliminary data.</text>
</comment>
<gene>
    <name evidence="1" type="ORF">MiSe_61430</name>
</gene>
<evidence type="ECO:0008006" key="3">
    <source>
        <dbReference type="Google" id="ProtNLM"/>
    </source>
</evidence>
<evidence type="ECO:0000313" key="2">
    <source>
        <dbReference type="Proteomes" id="UP001050975"/>
    </source>
</evidence>
<protein>
    <recommendedName>
        <fullName evidence="3">Small CPxCG-related zinc finger protein</fullName>
    </recommendedName>
</protein>
<sequence length="70" mass="8059">MATWSSESAGKESCPECGSVYEVTIHYFPMRDSDYFNCEVCGYEMQRWNDTASPSFKLVERGQSRKNETT</sequence>
<dbReference type="RefSeq" id="WP_226587554.1">
    <property type="nucleotide sequence ID" value="NZ_BLAY01000118.1"/>
</dbReference>
<dbReference type="EMBL" id="BLAY01000118">
    <property type="protein sequence ID" value="GET41331.1"/>
    <property type="molecule type" value="Genomic_DNA"/>
</dbReference>
<proteinExistence type="predicted"/>
<keyword evidence="2" id="KW-1185">Reference proteome</keyword>
<organism evidence="1 2">
    <name type="scientific">Microseira wollei NIES-4236</name>
    <dbReference type="NCBI Taxonomy" id="2530354"/>
    <lineage>
        <taxon>Bacteria</taxon>
        <taxon>Bacillati</taxon>
        <taxon>Cyanobacteriota</taxon>
        <taxon>Cyanophyceae</taxon>
        <taxon>Oscillatoriophycideae</taxon>
        <taxon>Aerosakkonematales</taxon>
        <taxon>Aerosakkonemataceae</taxon>
        <taxon>Microseira</taxon>
    </lineage>
</organism>
<accession>A0AAV3XIC1</accession>
<reference evidence="1" key="1">
    <citation type="submission" date="2019-10" db="EMBL/GenBank/DDBJ databases">
        <title>Draft genome sequece of Microseira wollei NIES-4236.</title>
        <authorList>
            <person name="Yamaguchi H."/>
            <person name="Suzuki S."/>
            <person name="Kawachi M."/>
        </authorList>
    </citation>
    <scope>NUCLEOTIDE SEQUENCE</scope>
    <source>
        <strain evidence="1">NIES-4236</strain>
    </source>
</reference>
<dbReference type="Proteomes" id="UP001050975">
    <property type="component" value="Unassembled WGS sequence"/>
</dbReference>
<evidence type="ECO:0000313" key="1">
    <source>
        <dbReference type="EMBL" id="GET41331.1"/>
    </source>
</evidence>
<name>A0AAV3XIC1_9CYAN</name>
<dbReference type="AlphaFoldDB" id="A0AAV3XIC1"/>